<reference evidence="2 3" key="1">
    <citation type="submission" date="2019-12" db="EMBL/GenBank/DDBJ databases">
        <authorList>
            <person name="Kim Y.S."/>
        </authorList>
    </citation>
    <scope>NUCLEOTIDE SEQUENCE [LARGE SCALE GENOMIC DNA]</scope>
    <source>
        <strain evidence="2 3">GA093</strain>
    </source>
</reference>
<accession>A0A6I4NG55</accession>
<dbReference type="RefSeq" id="WP_160373169.1">
    <property type="nucleotide sequence ID" value="NZ_WSTB01000001.1"/>
</dbReference>
<protein>
    <submittedName>
        <fullName evidence="2">Uncharacterized protein</fullName>
    </submittedName>
</protein>
<feature type="transmembrane region" description="Helical" evidence="1">
    <location>
        <begin position="64"/>
        <end position="82"/>
    </location>
</feature>
<dbReference type="AlphaFoldDB" id="A0A6I4NG55"/>
<organism evidence="2 3">
    <name type="scientific">Flavobacterium hydrocarbonoxydans</name>
    <dbReference type="NCBI Taxonomy" id="2683249"/>
    <lineage>
        <taxon>Bacteria</taxon>
        <taxon>Pseudomonadati</taxon>
        <taxon>Bacteroidota</taxon>
        <taxon>Flavobacteriia</taxon>
        <taxon>Flavobacteriales</taxon>
        <taxon>Flavobacteriaceae</taxon>
        <taxon>Flavobacterium</taxon>
    </lineage>
</organism>
<feature type="transmembrane region" description="Helical" evidence="1">
    <location>
        <begin position="38"/>
        <end position="58"/>
    </location>
</feature>
<keyword evidence="1" id="KW-0812">Transmembrane</keyword>
<evidence type="ECO:0000313" key="3">
    <source>
        <dbReference type="Proteomes" id="UP000471501"/>
    </source>
</evidence>
<proteinExistence type="predicted"/>
<keyword evidence="1" id="KW-1133">Transmembrane helix</keyword>
<comment type="caution">
    <text evidence="2">The sequence shown here is derived from an EMBL/GenBank/DDBJ whole genome shotgun (WGS) entry which is preliminary data.</text>
</comment>
<dbReference type="EMBL" id="WSTB01000001">
    <property type="protein sequence ID" value="MWB93258.1"/>
    <property type="molecule type" value="Genomic_DNA"/>
</dbReference>
<keyword evidence="3" id="KW-1185">Reference proteome</keyword>
<evidence type="ECO:0000313" key="2">
    <source>
        <dbReference type="EMBL" id="MWB93258.1"/>
    </source>
</evidence>
<evidence type="ECO:0000256" key="1">
    <source>
        <dbReference type="SAM" id="Phobius"/>
    </source>
</evidence>
<keyword evidence="1" id="KW-0472">Membrane</keyword>
<dbReference type="Proteomes" id="UP000471501">
    <property type="component" value="Unassembled WGS sequence"/>
</dbReference>
<sequence>MFITLTPDQVQFNYGTKRWQYPFGDILELAILKKKKTYFFENAAFIAVTALGYYAMLFSDLTEMYYIVPTLLGYSIITILRFHDTSESVYFVIVRDRCQKEIKVKIKTEDKNLIEKQINDYLDLEYHRILKKNA</sequence>
<name>A0A6I4NG55_9FLAO</name>
<gene>
    <name evidence="2" type="ORF">GON26_02710</name>
</gene>